<protein>
    <submittedName>
        <fullName evidence="3">Universal stress protein</fullName>
    </submittedName>
</protein>
<dbReference type="Pfam" id="PF00582">
    <property type="entry name" value="Usp"/>
    <property type="match status" value="1"/>
</dbReference>
<dbReference type="RefSeq" id="WP_269308792.1">
    <property type="nucleotide sequence ID" value="NZ_CP098242.1"/>
</dbReference>
<keyword evidence="4" id="KW-1185">Reference proteome</keyword>
<comment type="similarity">
    <text evidence="1">Belongs to the universal stress protein A family.</text>
</comment>
<dbReference type="PANTHER" id="PTHR46268">
    <property type="entry name" value="STRESS RESPONSE PROTEIN NHAX"/>
    <property type="match status" value="1"/>
</dbReference>
<evidence type="ECO:0000259" key="2">
    <source>
        <dbReference type="Pfam" id="PF00582"/>
    </source>
</evidence>
<accession>A0A9E9LZM1</accession>
<dbReference type="InterPro" id="IPR006015">
    <property type="entry name" value="Universal_stress_UspA"/>
</dbReference>
<dbReference type="Gene3D" id="3.40.50.620">
    <property type="entry name" value="HUPs"/>
    <property type="match status" value="1"/>
</dbReference>
<dbReference type="InterPro" id="IPR006016">
    <property type="entry name" value="UspA"/>
</dbReference>
<evidence type="ECO:0000256" key="1">
    <source>
        <dbReference type="ARBA" id="ARBA00008791"/>
    </source>
</evidence>
<reference evidence="3" key="1">
    <citation type="journal article" date="2022" name="Front. Microbiol.">
        <title>New perspectives on an old grouping: The genomic and phenotypic variability of Oxalobacter formigenes and the implications for calcium oxalate stone prevention.</title>
        <authorList>
            <person name="Chmiel J.A."/>
            <person name="Carr C."/>
            <person name="Stuivenberg G.A."/>
            <person name="Venema R."/>
            <person name="Chanyi R.M."/>
            <person name="Al K.F."/>
            <person name="Giguere D."/>
            <person name="Say H."/>
            <person name="Akouris P.P."/>
            <person name="Dominguez Romero S.A."/>
            <person name="Kwong A."/>
            <person name="Tai V."/>
            <person name="Koval S.F."/>
            <person name="Razvi H."/>
            <person name="Bjazevic J."/>
            <person name="Burton J.P."/>
        </authorList>
    </citation>
    <scope>NUCLEOTIDE SEQUENCE</scope>
    <source>
        <strain evidence="3">WoOx3</strain>
    </source>
</reference>
<name>A0A9E9LZM1_9BURK</name>
<dbReference type="SUPFAM" id="SSF52402">
    <property type="entry name" value="Adenine nucleotide alpha hydrolases-like"/>
    <property type="match status" value="1"/>
</dbReference>
<dbReference type="CDD" id="cd00293">
    <property type="entry name" value="USP-like"/>
    <property type="match status" value="1"/>
</dbReference>
<proteinExistence type="inferred from homology"/>
<evidence type="ECO:0000313" key="4">
    <source>
        <dbReference type="Proteomes" id="UP001156215"/>
    </source>
</evidence>
<gene>
    <name evidence="3" type="ORF">NB640_11265</name>
</gene>
<dbReference type="InterPro" id="IPR014729">
    <property type="entry name" value="Rossmann-like_a/b/a_fold"/>
</dbReference>
<dbReference type="EMBL" id="CP098242">
    <property type="protein sequence ID" value="WAW09788.1"/>
    <property type="molecule type" value="Genomic_DNA"/>
</dbReference>
<evidence type="ECO:0000313" key="3">
    <source>
        <dbReference type="EMBL" id="WAW09788.1"/>
    </source>
</evidence>
<dbReference type="Proteomes" id="UP001156215">
    <property type="component" value="Chromosome"/>
</dbReference>
<sequence>MFNKILIPTDGSETSLAAALDGVAFAADNNSEVIGIYVAPEYQYPVYIEIIPPTYPLEEEYQELMKKIGIEYLKPIKEAAEKAGLKYSSHFAFSDSAANAIVKVAESQNCELIFMGSHGRSGLGQLILGSVTSKVLSLCKIPVLVDRPRLKNK</sequence>
<feature type="domain" description="UspA" evidence="2">
    <location>
        <begin position="1"/>
        <end position="145"/>
    </location>
</feature>
<dbReference type="AlphaFoldDB" id="A0A9E9LZM1"/>
<organism evidence="3 4">
    <name type="scientific">Oxalobacter vibrioformis</name>
    <dbReference type="NCBI Taxonomy" id="933080"/>
    <lineage>
        <taxon>Bacteria</taxon>
        <taxon>Pseudomonadati</taxon>
        <taxon>Pseudomonadota</taxon>
        <taxon>Betaproteobacteria</taxon>
        <taxon>Burkholderiales</taxon>
        <taxon>Oxalobacteraceae</taxon>
        <taxon>Oxalobacter</taxon>
    </lineage>
</organism>
<dbReference type="PANTHER" id="PTHR46268:SF6">
    <property type="entry name" value="UNIVERSAL STRESS PROTEIN UP12"/>
    <property type="match status" value="1"/>
</dbReference>
<dbReference type="PRINTS" id="PR01438">
    <property type="entry name" value="UNVRSLSTRESS"/>
</dbReference>
<dbReference type="KEGG" id="ovb:NB640_11265"/>